<evidence type="ECO:0000256" key="6">
    <source>
        <dbReference type="ARBA" id="ARBA00022842"/>
    </source>
</evidence>
<keyword evidence="3 10" id="KW-0479">Metal-binding</keyword>
<reference evidence="12 13" key="1">
    <citation type="submission" date="2015-07" db="EMBL/GenBank/DDBJ databases">
        <title>Whole genome sequence of Herpetosiphon geysericola DSM 7119.</title>
        <authorList>
            <person name="Hemp J."/>
            <person name="Ward L.M."/>
            <person name="Pace L.A."/>
            <person name="Fischer W.W."/>
        </authorList>
    </citation>
    <scope>NUCLEOTIDE SEQUENCE [LARGE SCALE GENOMIC DNA]</scope>
    <source>
        <strain evidence="12 13">DSM 7119</strain>
    </source>
</reference>
<dbReference type="HAMAP" id="MF_01405">
    <property type="entry name" value="Non_canon_purine_NTPase"/>
    <property type="match status" value="1"/>
</dbReference>
<evidence type="ECO:0000256" key="11">
    <source>
        <dbReference type="RuleBase" id="RU003781"/>
    </source>
</evidence>
<dbReference type="GO" id="GO:0009117">
    <property type="term" value="P:nucleotide metabolic process"/>
    <property type="evidence" value="ECO:0007669"/>
    <property type="project" value="UniProtKB-KW"/>
</dbReference>
<comment type="caution">
    <text evidence="12">The sequence shown here is derived from an EMBL/GenBank/DDBJ whole genome shotgun (WGS) entry which is preliminary data.</text>
</comment>
<dbReference type="GO" id="GO:0036222">
    <property type="term" value="F:XTP diphosphatase activity"/>
    <property type="evidence" value="ECO:0007669"/>
    <property type="project" value="UniProtKB-UniRule"/>
</dbReference>
<evidence type="ECO:0000313" key="13">
    <source>
        <dbReference type="Proteomes" id="UP000050277"/>
    </source>
</evidence>
<dbReference type="GO" id="GO:0005829">
    <property type="term" value="C:cytosol"/>
    <property type="evidence" value="ECO:0007669"/>
    <property type="project" value="TreeGrafter"/>
</dbReference>
<dbReference type="GO" id="GO:0017111">
    <property type="term" value="F:ribonucleoside triphosphate phosphatase activity"/>
    <property type="evidence" value="ECO:0007669"/>
    <property type="project" value="InterPro"/>
</dbReference>
<dbReference type="PANTHER" id="PTHR11067:SF9">
    <property type="entry name" value="INOSINE TRIPHOSPHATE PYROPHOSPHATASE"/>
    <property type="match status" value="1"/>
</dbReference>
<feature type="active site" description="Proton acceptor" evidence="10">
    <location>
        <position position="70"/>
    </location>
</feature>
<keyword evidence="7 10" id="KW-0546">Nucleotide metabolism</keyword>
<keyword evidence="13" id="KW-1185">Reference proteome</keyword>
<evidence type="ECO:0000313" key="12">
    <source>
        <dbReference type="EMBL" id="KPL91126.1"/>
    </source>
</evidence>
<sequence length="204" mass="22482">MQKLLIGSNNAHKVGELRAIFSGLPFELLTLADAGIDYEVEETGTTFVENALLKAEIYAQMSGLPTLADDSGLEVAALDGKPGIYTARWALPDQNNQHRAYARVLEELKGKPFHDRIARFVCVIAIAWPGQPTEVVEGILPGVIAEEPRGVGGFGYDPVFYLLDYDKHLAELDPEEKNRISHRGQACALAREVLERLAQIEQRA</sequence>
<accession>A0A0P6Y107</accession>
<dbReference type="GO" id="GO:0035870">
    <property type="term" value="F:dITP diphosphatase activity"/>
    <property type="evidence" value="ECO:0007669"/>
    <property type="project" value="UniProtKB-UniRule"/>
</dbReference>
<comment type="cofactor">
    <cofactor evidence="10">
        <name>Mg(2+)</name>
        <dbReference type="ChEBI" id="CHEBI:18420"/>
    </cofactor>
    <text evidence="10">Binds 1 Mg(2+) ion per subunit.</text>
</comment>
<dbReference type="OrthoDB" id="9807456at2"/>
<dbReference type="RefSeq" id="WP_054532932.1">
    <property type="nucleotide sequence ID" value="NZ_LGKP01000007.1"/>
</dbReference>
<dbReference type="Gene3D" id="3.90.950.10">
    <property type="match status" value="1"/>
</dbReference>
<dbReference type="EC" id="3.6.1.66" evidence="10"/>
<comment type="catalytic activity">
    <reaction evidence="8 10">
        <text>dITP + H2O = dIMP + diphosphate + H(+)</text>
        <dbReference type="Rhea" id="RHEA:28342"/>
        <dbReference type="ChEBI" id="CHEBI:15377"/>
        <dbReference type="ChEBI" id="CHEBI:15378"/>
        <dbReference type="ChEBI" id="CHEBI:33019"/>
        <dbReference type="ChEBI" id="CHEBI:61194"/>
        <dbReference type="ChEBI" id="CHEBI:61382"/>
        <dbReference type="EC" id="3.6.1.66"/>
    </reaction>
</comment>
<dbReference type="STRING" id="70996.SE18_02965"/>
<evidence type="ECO:0000256" key="8">
    <source>
        <dbReference type="ARBA" id="ARBA00051875"/>
    </source>
</evidence>
<dbReference type="Pfam" id="PF01725">
    <property type="entry name" value="Ham1p_like"/>
    <property type="match status" value="1"/>
</dbReference>
<feature type="binding site" evidence="10">
    <location>
        <position position="41"/>
    </location>
    <ligand>
        <name>Mg(2+)</name>
        <dbReference type="ChEBI" id="CHEBI:18420"/>
    </ligand>
</feature>
<keyword evidence="6 10" id="KW-0460">Magnesium</keyword>
<evidence type="ECO:0000256" key="4">
    <source>
        <dbReference type="ARBA" id="ARBA00022741"/>
    </source>
</evidence>
<evidence type="ECO:0000256" key="1">
    <source>
        <dbReference type="ARBA" id="ARBA00008023"/>
    </source>
</evidence>
<feature type="binding site" evidence="10">
    <location>
        <position position="177"/>
    </location>
    <ligand>
        <name>substrate</name>
    </ligand>
</feature>
<comment type="catalytic activity">
    <reaction evidence="9 10">
        <text>XTP + H2O = XMP + diphosphate + H(+)</text>
        <dbReference type="Rhea" id="RHEA:28610"/>
        <dbReference type="ChEBI" id="CHEBI:15377"/>
        <dbReference type="ChEBI" id="CHEBI:15378"/>
        <dbReference type="ChEBI" id="CHEBI:33019"/>
        <dbReference type="ChEBI" id="CHEBI:57464"/>
        <dbReference type="ChEBI" id="CHEBI:61314"/>
        <dbReference type="EC" id="3.6.1.66"/>
    </reaction>
</comment>
<feature type="binding site" evidence="10">
    <location>
        <begin position="154"/>
        <end position="157"/>
    </location>
    <ligand>
        <name>substrate</name>
    </ligand>
</feature>
<dbReference type="CDD" id="cd00515">
    <property type="entry name" value="HAM1"/>
    <property type="match status" value="1"/>
</dbReference>
<dbReference type="InterPro" id="IPR002637">
    <property type="entry name" value="RdgB/HAM1"/>
</dbReference>
<dbReference type="NCBIfam" id="TIGR00042">
    <property type="entry name" value="RdgB/HAM1 family non-canonical purine NTP pyrophosphatase"/>
    <property type="match status" value="1"/>
</dbReference>
<comment type="subunit">
    <text evidence="2 10">Homodimer.</text>
</comment>
<evidence type="ECO:0000256" key="2">
    <source>
        <dbReference type="ARBA" id="ARBA00011738"/>
    </source>
</evidence>
<comment type="catalytic activity">
    <reaction evidence="10">
        <text>ITP + H2O = IMP + diphosphate + H(+)</text>
        <dbReference type="Rhea" id="RHEA:29399"/>
        <dbReference type="ChEBI" id="CHEBI:15377"/>
        <dbReference type="ChEBI" id="CHEBI:15378"/>
        <dbReference type="ChEBI" id="CHEBI:33019"/>
        <dbReference type="ChEBI" id="CHEBI:58053"/>
        <dbReference type="ChEBI" id="CHEBI:61402"/>
        <dbReference type="EC" id="3.6.1.66"/>
    </reaction>
</comment>
<evidence type="ECO:0000256" key="10">
    <source>
        <dbReference type="HAMAP-Rule" id="MF_01405"/>
    </source>
</evidence>
<dbReference type="InterPro" id="IPR020922">
    <property type="entry name" value="dITP/XTP_pyrophosphatase"/>
</dbReference>
<dbReference type="GO" id="GO:0046872">
    <property type="term" value="F:metal ion binding"/>
    <property type="evidence" value="ECO:0007669"/>
    <property type="project" value="UniProtKB-KW"/>
</dbReference>
<dbReference type="GO" id="GO:0036220">
    <property type="term" value="F:ITP diphosphatase activity"/>
    <property type="evidence" value="ECO:0007669"/>
    <property type="project" value="UniProtKB-UniRule"/>
</dbReference>
<organism evidence="12 13">
    <name type="scientific">Herpetosiphon geysericola</name>
    <dbReference type="NCBI Taxonomy" id="70996"/>
    <lineage>
        <taxon>Bacteria</taxon>
        <taxon>Bacillati</taxon>
        <taxon>Chloroflexota</taxon>
        <taxon>Chloroflexia</taxon>
        <taxon>Herpetosiphonales</taxon>
        <taxon>Herpetosiphonaceae</taxon>
        <taxon>Herpetosiphon</taxon>
    </lineage>
</organism>
<dbReference type="InterPro" id="IPR029001">
    <property type="entry name" value="ITPase-like_fam"/>
</dbReference>
<dbReference type="PATRIC" id="fig|70996.4.peg.1082"/>
<feature type="binding site" evidence="10">
    <location>
        <begin position="182"/>
        <end position="183"/>
    </location>
    <ligand>
        <name>substrate</name>
    </ligand>
</feature>
<feature type="binding site" evidence="10">
    <location>
        <position position="71"/>
    </location>
    <ligand>
        <name>substrate</name>
    </ligand>
</feature>
<dbReference type="Proteomes" id="UP000050277">
    <property type="component" value="Unassembled WGS sequence"/>
</dbReference>
<dbReference type="AlphaFoldDB" id="A0A0P6Y107"/>
<proteinExistence type="inferred from homology"/>
<evidence type="ECO:0000256" key="3">
    <source>
        <dbReference type="ARBA" id="ARBA00022723"/>
    </source>
</evidence>
<keyword evidence="5 10" id="KW-0378">Hydrolase</keyword>
<dbReference type="EMBL" id="LGKP01000007">
    <property type="protein sequence ID" value="KPL91126.1"/>
    <property type="molecule type" value="Genomic_DNA"/>
</dbReference>
<dbReference type="PANTHER" id="PTHR11067">
    <property type="entry name" value="INOSINE TRIPHOSPHATE PYROPHOSPHATASE/HAM1 PROTEIN"/>
    <property type="match status" value="1"/>
</dbReference>
<feature type="binding site" evidence="10">
    <location>
        <begin position="8"/>
        <end position="13"/>
    </location>
    <ligand>
        <name>substrate</name>
    </ligand>
</feature>
<keyword evidence="4 10" id="KW-0547">Nucleotide-binding</keyword>
<protein>
    <recommendedName>
        <fullName evidence="10">dITP/XTP pyrophosphatase</fullName>
        <ecNumber evidence="10">3.6.1.66</ecNumber>
    </recommendedName>
    <alternativeName>
        <fullName evidence="10">Non-canonical purine NTP pyrophosphatase</fullName>
    </alternativeName>
    <alternativeName>
        <fullName evidence="10">Non-standard purine NTP pyrophosphatase</fullName>
    </alternativeName>
    <alternativeName>
        <fullName evidence="10">Nucleoside-triphosphate diphosphatase</fullName>
    </alternativeName>
    <alternativeName>
        <fullName evidence="10">Nucleoside-triphosphate pyrophosphatase</fullName>
        <shortName evidence="10">NTPase</shortName>
    </alternativeName>
</protein>
<comment type="similarity">
    <text evidence="1 10 11">Belongs to the HAM1 NTPase family.</text>
</comment>
<dbReference type="GO" id="GO:0009146">
    <property type="term" value="P:purine nucleoside triphosphate catabolic process"/>
    <property type="evidence" value="ECO:0007669"/>
    <property type="project" value="UniProtKB-UniRule"/>
</dbReference>
<dbReference type="GO" id="GO:0000166">
    <property type="term" value="F:nucleotide binding"/>
    <property type="evidence" value="ECO:0007669"/>
    <property type="project" value="UniProtKB-KW"/>
</dbReference>
<feature type="binding site" evidence="10">
    <location>
        <position position="70"/>
    </location>
    <ligand>
        <name>Mg(2+)</name>
        <dbReference type="ChEBI" id="CHEBI:18420"/>
    </ligand>
</feature>
<dbReference type="SUPFAM" id="SSF52972">
    <property type="entry name" value="ITPase-like"/>
    <property type="match status" value="1"/>
</dbReference>
<evidence type="ECO:0000256" key="7">
    <source>
        <dbReference type="ARBA" id="ARBA00023080"/>
    </source>
</evidence>
<name>A0A0P6Y107_9CHLR</name>
<evidence type="ECO:0000256" key="5">
    <source>
        <dbReference type="ARBA" id="ARBA00022801"/>
    </source>
</evidence>
<evidence type="ECO:0000256" key="9">
    <source>
        <dbReference type="ARBA" id="ARBA00052017"/>
    </source>
</evidence>
<dbReference type="FunFam" id="3.90.950.10:FF:000001">
    <property type="entry name" value="dITP/XTP pyrophosphatase"/>
    <property type="match status" value="1"/>
</dbReference>
<comment type="function">
    <text evidence="10">Pyrophosphatase that catalyzes the hydrolysis of nucleoside triphosphates to their monophosphate derivatives, with a high preference for the non-canonical purine nucleotides XTP (xanthosine triphosphate), dITP (deoxyinosine triphosphate) and ITP. Seems to function as a house-cleaning enzyme that removes non-canonical purine nucleotides from the nucleotide pool, thus preventing their incorporation into DNA/RNA and avoiding chromosomal lesions.</text>
</comment>
<gene>
    <name evidence="12" type="ORF">SE18_02965</name>
</gene>